<dbReference type="Gene3D" id="3.30.465.10">
    <property type="match status" value="1"/>
</dbReference>
<dbReference type="Pfam" id="PF00111">
    <property type="entry name" value="Fer2"/>
    <property type="match status" value="1"/>
</dbReference>
<dbReference type="PIRSF" id="PIRSF036557">
    <property type="entry name" value="XdhA_RC"/>
    <property type="match status" value="1"/>
</dbReference>
<dbReference type="Proteomes" id="UP000235659">
    <property type="component" value="Unassembled WGS sequence"/>
</dbReference>
<dbReference type="GO" id="GO:0005506">
    <property type="term" value="F:iron ion binding"/>
    <property type="evidence" value="ECO:0007669"/>
    <property type="project" value="InterPro"/>
</dbReference>
<organism evidence="7 10">
    <name type="scientific">Paraburkholderia rhynchosiae</name>
    <dbReference type="NCBI Taxonomy" id="487049"/>
    <lineage>
        <taxon>Bacteria</taxon>
        <taxon>Pseudomonadati</taxon>
        <taxon>Pseudomonadota</taxon>
        <taxon>Betaproteobacteria</taxon>
        <taxon>Burkholderiales</taxon>
        <taxon>Burkholderiaceae</taxon>
        <taxon>Paraburkholderia</taxon>
    </lineage>
</organism>
<dbReference type="CDD" id="cd00207">
    <property type="entry name" value="fer2"/>
    <property type="match status" value="1"/>
</dbReference>
<dbReference type="EMBL" id="PNXY01000001">
    <property type="protein sequence ID" value="PMS34283.1"/>
    <property type="molecule type" value="Genomic_DNA"/>
</dbReference>
<dbReference type="Proteomes" id="UP000494205">
    <property type="component" value="Unassembled WGS sequence"/>
</dbReference>
<dbReference type="Pfam" id="PF03450">
    <property type="entry name" value="CO_deh_flav_C"/>
    <property type="match status" value="1"/>
</dbReference>
<dbReference type="InterPro" id="IPR002346">
    <property type="entry name" value="Mopterin_DH_FAD-bd"/>
</dbReference>
<dbReference type="InterPro" id="IPR006058">
    <property type="entry name" value="2Fe2S_fd_BS"/>
</dbReference>
<evidence type="ECO:0000256" key="2">
    <source>
        <dbReference type="ARBA" id="ARBA00022723"/>
    </source>
</evidence>
<dbReference type="PROSITE" id="PS00197">
    <property type="entry name" value="2FE2S_FER_1"/>
    <property type="match status" value="1"/>
</dbReference>
<dbReference type="InterPro" id="IPR016166">
    <property type="entry name" value="FAD-bd_PCMH"/>
</dbReference>
<keyword evidence="4" id="KW-0560">Oxidoreductase</keyword>
<accession>A0A2N7WXQ9</accession>
<evidence type="ECO:0000313" key="7">
    <source>
        <dbReference type="EMBL" id="CAB3638534.1"/>
    </source>
</evidence>
<dbReference type="Gene3D" id="3.10.20.30">
    <property type="match status" value="1"/>
</dbReference>
<keyword evidence="9" id="KW-1185">Reference proteome</keyword>
<dbReference type="EMBL" id="CADIJZ010000001">
    <property type="protein sequence ID" value="CAB3638534.1"/>
    <property type="molecule type" value="Genomic_DNA"/>
</dbReference>
<dbReference type="InterPro" id="IPR005107">
    <property type="entry name" value="CO_DH_flav_C"/>
</dbReference>
<dbReference type="AlphaFoldDB" id="A0A2N7WXQ9"/>
<dbReference type="InterPro" id="IPR012675">
    <property type="entry name" value="Beta-grasp_dom_sf"/>
</dbReference>
<dbReference type="RefSeq" id="WP_102630483.1">
    <property type="nucleotide sequence ID" value="NZ_CADIJZ010000001.1"/>
</dbReference>
<dbReference type="SUPFAM" id="SSF55447">
    <property type="entry name" value="CO dehydrogenase flavoprotein C-terminal domain-like"/>
    <property type="match status" value="1"/>
</dbReference>
<evidence type="ECO:0000313" key="10">
    <source>
        <dbReference type="Proteomes" id="UP000494205"/>
    </source>
</evidence>
<dbReference type="SUPFAM" id="SSF47741">
    <property type="entry name" value="CO dehydrogenase ISP C-domain like"/>
    <property type="match status" value="1"/>
</dbReference>
<keyword evidence="3" id="KW-0274">FAD</keyword>
<reference evidence="8 9" key="1">
    <citation type="submission" date="2018-01" db="EMBL/GenBank/DDBJ databases">
        <title>Whole genome analyses suggest that Burkholderia sensu lato contains two further novel genera in the rhizoxinica-symbiotica group Mycetohabitans gen. nov., and Trinickia gen. nov.: implications for the evolution of diazotrophy and nodulation in the Burkholderiaceae.</title>
        <authorList>
            <person name="Estrada-de los Santos P."/>
            <person name="Palmer M."/>
            <person name="Chavez-Ramirez B."/>
            <person name="Beukes C."/>
            <person name="Steenkamp E.T."/>
            <person name="Hirsch A.M."/>
            <person name="Manyaka P."/>
            <person name="Maluk M."/>
            <person name="Lafos M."/>
            <person name="Crook M."/>
            <person name="Gross E."/>
            <person name="Simon M.F."/>
            <person name="Bueno dos Reis Junior F."/>
            <person name="Poole P.S."/>
            <person name="Venter S.N."/>
            <person name="James E.K."/>
        </authorList>
    </citation>
    <scope>NUCLEOTIDE SEQUENCE [LARGE SCALE GENOMIC DNA]</scope>
    <source>
        <strain evidence="8 9">WSM 3937</strain>
    </source>
</reference>
<evidence type="ECO:0000256" key="1">
    <source>
        <dbReference type="ARBA" id="ARBA00022630"/>
    </source>
</evidence>
<dbReference type="InterPro" id="IPR036010">
    <property type="entry name" value="2Fe-2S_ferredoxin-like_sf"/>
</dbReference>
<dbReference type="GO" id="GO:0004854">
    <property type="term" value="F:xanthine dehydrogenase activity"/>
    <property type="evidence" value="ECO:0007669"/>
    <property type="project" value="InterPro"/>
</dbReference>
<dbReference type="InterPro" id="IPR036683">
    <property type="entry name" value="CO_DH_flav_C_dom_sf"/>
</dbReference>
<dbReference type="Gene3D" id="3.30.390.50">
    <property type="entry name" value="CO dehydrogenase flavoprotein, C-terminal domain"/>
    <property type="match status" value="1"/>
</dbReference>
<keyword evidence="5" id="KW-0408">Iron</keyword>
<dbReference type="InterPro" id="IPR012175">
    <property type="entry name" value="Xanth_DH_ssu_bac"/>
</dbReference>
<evidence type="ECO:0000313" key="9">
    <source>
        <dbReference type="Proteomes" id="UP000235659"/>
    </source>
</evidence>
<dbReference type="InterPro" id="IPR016169">
    <property type="entry name" value="FAD-bd_PCMH_sub2"/>
</dbReference>
<feature type="domain" description="FAD-binding PCMH-type" evidence="6">
    <location>
        <begin position="198"/>
        <end position="373"/>
    </location>
</feature>
<sequence>MTEPIRFYHRNAIREIKDAPVTRTVLQYLREDAHCTGTKEGCAEGDCGACTVVIGERNDAGGVDFKAVNACIQFMPTLDGRALFTVEDLRQPDGSLHPVQEAMVECHGSQCGFCTPGFVMSMWSLYEKHGHEQGCADRTVPSREAISNALTGNLCRCTGYRPIVDAAVRMFEAPAPKAPVNIAAVASTLATLQRDDTFHYEHAGQHFDAPRTVQALAQIKQAEPAARILAGSTDIGLWVTKQMRELGNVVYVGQIAELQKLESNDEWIEIGAGVTVENAYAEIAKQYPELTEMWQRFASLPIRKAGTLGGNVANGSPIGDSMPGLIALGARVVVRGGDIQREMPLEDLYLAYQKKDMAEHEFVVGVKVPTRTGAREKLQFRTYKLSKRFDSDISAVCAAFSFIADGKVIREPRITFGGMAATPKRASHAEAVLRDAEWHEATAHAAMLALGNDYAPLSDMRATSNYRLEAAKNTLYRFWLETRPNDPLPKSSLDVRAVAAACAPADFNANANA</sequence>
<evidence type="ECO:0000256" key="4">
    <source>
        <dbReference type="ARBA" id="ARBA00023002"/>
    </source>
</evidence>
<dbReference type="InterPro" id="IPR016208">
    <property type="entry name" value="Ald_Oxase/xanthine_DH-like"/>
</dbReference>
<evidence type="ECO:0000256" key="5">
    <source>
        <dbReference type="ARBA" id="ARBA00023004"/>
    </source>
</evidence>
<reference evidence="7 10" key="2">
    <citation type="submission" date="2020-04" db="EMBL/GenBank/DDBJ databases">
        <authorList>
            <person name="De Canck E."/>
        </authorList>
    </citation>
    <scope>NUCLEOTIDE SEQUENCE [LARGE SCALE GENOMIC DNA]</scope>
    <source>
        <strain evidence="7 10">LMG 27174</strain>
    </source>
</reference>
<evidence type="ECO:0000256" key="3">
    <source>
        <dbReference type="ARBA" id="ARBA00022827"/>
    </source>
</evidence>
<dbReference type="SMART" id="SM01092">
    <property type="entry name" value="CO_deh_flav_C"/>
    <property type="match status" value="1"/>
</dbReference>
<dbReference type="Gene3D" id="1.10.150.120">
    <property type="entry name" value="[2Fe-2S]-binding domain"/>
    <property type="match status" value="1"/>
</dbReference>
<dbReference type="GO" id="GO:0051537">
    <property type="term" value="F:2 iron, 2 sulfur cluster binding"/>
    <property type="evidence" value="ECO:0007669"/>
    <property type="project" value="InterPro"/>
</dbReference>
<evidence type="ECO:0000313" key="8">
    <source>
        <dbReference type="EMBL" id="PMS34283.1"/>
    </source>
</evidence>
<dbReference type="NCBIfam" id="TIGR02963">
    <property type="entry name" value="xanthine_xdhA"/>
    <property type="match status" value="1"/>
</dbReference>
<dbReference type="Gene3D" id="3.30.43.10">
    <property type="entry name" value="Uridine Diphospho-n-acetylenolpyruvylglucosamine Reductase, domain 2"/>
    <property type="match status" value="1"/>
</dbReference>
<dbReference type="PANTHER" id="PTHR45444:SF3">
    <property type="entry name" value="XANTHINE DEHYDROGENASE"/>
    <property type="match status" value="1"/>
</dbReference>
<dbReference type="InterPro" id="IPR016167">
    <property type="entry name" value="FAD-bd_PCMH_sub1"/>
</dbReference>
<dbReference type="Pfam" id="PF00941">
    <property type="entry name" value="FAD_binding_5"/>
    <property type="match status" value="1"/>
</dbReference>
<dbReference type="InterPro" id="IPR036318">
    <property type="entry name" value="FAD-bd_PCMH-like_sf"/>
</dbReference>
<dbReference type="OrthoDB" id="9179439at2"/>
<dbReference type="SUPFAM" id="SSF54292">
    <property type="entry name" value="2Fe-2S ferredoxin-like"/>
    <property type="match status" value="1"/>
</dbReference>
<dbReference type="PANTHER" id="PTHR45444">
    <property type="entry name" value="XANTHINE DEHYDROGENASE"/>
    <property type="match status" value="1"/>
</dbReference>
<evidence type="ECO:0000259" key="6">
    <source>
        <dbReference type="PROSITE" id="PS51387"/>
    </source>
</evidence>
<name>A0A2N7WXQ9_9BURK</name>
<dbReference type="PROSITE" id="PS51387">
    <property type="entry name" value="FAD_PCMH"/>
    <property type="match status" value="1"/>
</dbReference>
<dbReference type="SUPFAM" id="SSF56176">
    <property type="entry name" value="FAD-binding/transporter-associated domain-like"/>
    <property type="match status" value="1"/>
</dbReference>
<dbReference type="GO" id="GO:0071949">
    <property type="term" value="F:FAD binding"/>
    <property type="evidence" value="ECO:0007669"/>
    <property type="project" value="InterPro"/>
</dbReference>
<dbReference type="InterPro" id="IPR036884">
    <property type="entry name" value="2Fe-2S-bd_dom_sf"/>
</dbReference>
<dbReference type="InterPro" id="IPR001041">
    <property type="entry name" value="2Fe-2S_ferredoxin-type"/>
</dbReference>
<keyword evidence="1" id="KW-0285">Flavoprotein</keyword>
<protein>
    <submittedName>
        <fullName evidence="8">Xanthine dehydrogenase small subunit</fullName>
    </submittedName>
</protein>
<dbReference type="Pfam" id="PF01799">
    <property type="entry name" value="Fer2_2"/>
    <property type="match status" value="1"/>
</dbReference>
<dbReference type="InterPro" id="IPR002888">
    <property type="entry name" value="2Fe-2S-bd"/>
</dbReference>
<gene>
    <name evidence="8" type="primary">xdhA</name>
    <name evidence="8" type="ORF">C0Z16_01625</name>
    <name evidence="7" type="ORF">LMG27174_00324</name>
</gene>
<keyword evidence="2" id="KW-0479">Metal-binding</keyword>
<dbReference type="InterPro" id="IPR014307">
    <property type="entry name" value="Xanthine_DH_ssu"/>
</dbReference>
<proteinExistence type="predicted"/>